<organism evidence="1 2">
    <name type="scientific">Novosphingobium olei</name>
    <dbReference type="NCBI Taxonomy" id="2728851"/>
    <lineage>
        <taxon>Bacteria</taxon>
        <taxon>Pseudomonadati</taxon>
        <taxon>Pseudomonadota</taxon>
        <taxon>Alphaproteobacteria</taxon>
        <taxon>Sphingomonadales</taxon>
        <taxon>Sphingomonadaceae</taxon>
        <taxon>Novosphingobium</taxon>
    </lineage>
</organism>
<evidence type="ECO:0000313" key="2">
    <source>
        <dbReference type="Proteomes" id="UP000583556"/>
    </source>
</evidence>
<protein>
    <submittedName>
        <fullName evidence="1">Uncharacterized protein</fullName>
    </submittedName>
</protein>
<comment type="caution">
    <text evidence="1">The sequence shown here is derived from an EMBL/GenBank/DDBJ whole genome shotgun (WGS) entry which is preliminary data.</text>
</comment>
<dbReference type="Proteomes" id="UP000583556">
    <property type="component" value="Unassembled WGS sequence"/>
</dbReference>
<gene>
    <name evidence="1" type="ORF">HHL27_03500</name>
</gene>
<proteinExistence type="predicted"/>
<dbReference type="EMBL" id="JABBGM010000001">
    <property type="protein sequence ID" value="NML92739.1"/>
    <property type="molecule type" value="Genomic_DNA"/>
</dbReference>
<sequence>MGERLVTAVRRLAGERACIARHGETPWASVTFSGSRHSVVLRFEGWEACDDGETFIAELPDHEFTLPGVLVADASVVRNEQVLLPEPVLEVEVELLLLNTKE</sequence>
<dbReference type="AlphaFoldDB" id="A0A7Y0G9E9"/>
<keyword evidence="2" id="KW-1185">Reference proteome</keyword>
<reference evidence="1 2" key="1">
    <citation type="submission" date="2020-04" db="EMBL/GenBank/DDBJ databases">
        <title>Novosphingobium sp. TW-4 isolated from soil.</title>
        <authorList>
            <person name="Dahal R.H."/>
            <person name="Chaudhary D.K."/>
        </authorList>
    </citation>
    <scope>NUCLEOTIDE SEQUENCE [LARGE SCALE GENOMIC DNA]</scope>
    <source>
        <strain evidence="1 2">TW-4</strain>
    </source>
</reference>
<name>A0A7Y0G9E9_9SPHN</name>
<accession>A0A7Y0G9E9</accession>
<evidence type="ECO:0000313" key="1">
    <source>
        <dbReference type="EMBL" id="NML92739.1"/>
    </source>
</evidence>